<gene>
    <name evidence="7 10" type="primary">rsmA</name>
    <name evidence="7" type="synonym">ksgA</name>
    <name evidence="10" type="ORF">GKC30_11245</name>
</gene>
<evidence type="ECO:0000313" key="10">
    <source>
        <dbReference type="EMBL" id="MUM78211.1"/>
    </source>
</evidence>
<proteinExistence type="inferred from homology"/>
<dbReference type="Gene3D" id="1.10.8.100">
    <property type="entry name" value="Ribosomal RNA adenine dimethylase-like, domain 2"/>
    <property type="match status" value="1"/>
</dbReference>
<dbReference type="PANTHER" id="PTHR11727">
    <property type="entry name" value="DIMETHYLADENOSINE TRANSFERASE"/>
    <property type="match status" value="1"/>
</dbReference>
<dbReference type="EC" id="2.1.1.182" evidence="7"/>
<dbReference type="AlphaFoldDB" id="A0A7K1KQS6"/>
<evidence type="ECO:0000256" key="8">
    <source>
        <dbReference type="PROSITE-ProRule" id="PRU01026"/>
    </source>
</evidence>
<feature type="binding site" evidence="7 8">
    <location>
        <position position="19"/>
    </location>
    <ligand>
        <name>S-adenosyl-L-methionine</name>
        <dbReference type="ChEBI" id="CHEBI:59789"/>
    </ligand>
</feature>
<organism evidence="10 11">
    <name type="scientific">Pseudodesulfovibrio alkaliphilus</name>
    <dbReference type="NCBI Taxonomy" id="2661613"/>
    <lineage>
        <taxon>Bacteria</taxon>
        <taxon>Pseudomonadati</taxon>
        <taxon>Thermodesulfobacteriota</taxon>
        <taxon>Desulfovibrionia</taxon>
        <taxon>Desulfovibrionales</taxon>
        <taxon>Desulfovibrionaceae</taxon>
    </lineage>
</organism>
<feature type="binding site" evidence="7 8">
    <location>
        <position position="108"/>
    </location>
    <ligand>
        <name>S-adenosyl-L-methionine</name>
        <dbReference type="ChEBI" id="CHEBI:59789"/>
    </ligand>
</feature>
<dbReference type="NCBIfam" id="TIGR00755">
    <property type="entry name" value="ksgA"/>
    <property type="match status" value="1"/>
</dbReference>
<dbReference type="InterPro" id="IPR001737">
    <property type="entry name" value="KsgA/Erm"/>
</dbReference>
<keyword evidence="5 7" id="KW-0949">S-adenosyl-L-methionine</keyword>
<dbReference type="HAMAP" id="MF_00607">
    <property type="entry name" value="16SrRNA_methyltr_A"/>
    <property type="match status" value="1"/>
</dbReference>
<dbReference type="CDD" id="cd02440">
    <property type="entry name" value="AdoMet_MTases"/>
    <property type="match status" value="1"/>
</dbReference>
<evidence type="ECO:0000256" key="2">
    <source>
        <dbReference type="ARBA" id="ARBA00022552"/>
    </source>
</evidence>
<dbReference type="InterPro" id="IPR023165">
    <property type="entry name" value="rRNA_Ade_diMease-like_C"/>
</dbReference>
<accession>A0A7K1KQS6</accession>
<keyword evidence="1 7" id="KW-0963">Cytoplasm</keyword>
<keyword evidence="3 7" id="KW-0489">Methyltransferase</keyword>
<feature type="binding site" evidence="7 8">
    <location>
        <position position="66"/>
    </location>
    <ligand>
        <name>S-adenosyl-L-methionine</name>
        <dbReference type="ChEBI" id="CHEBI:59789"/>
    </ligand>
</feature>
<dbReference type="RefSeq" id="WP_155934832.1">
    <property type="nucleotide sequence ID" value="NZ_WODC01000007.1"/>
</dbReference>
<evidence type="ECO:0000259" key="9">
    <source>
        <dbReference type="SMART" id="SM00650"/>
    </source>
</evidence>
<feature type="binding site" evidence="7 8">
    <location>
        <position position="44"/>
    </location>
    <ligand>
        <name>S-adenosyl-L-methionine</name>
        <dbReference type="ChEBI" id="CHEBI:59789"/>
    </ligand>
</feature>
<keyword evidence="2 7" id="KW-0698">rRNA processing</keyword>
<reference evidence="10 11" key="1">
    <citation type="submission" date="2019-11" db="EMBL/GenBank/DDBJ databases">
        <title>Pseudodesulfovibrio alkaliphilus, sp. nov., an alkaliphilic sulfate-reducing bacteria from mud volcano of Taman peninsula, Russia.</title>
        <authorList>
            <person name="Frolova A."/>
            <person name="Merkel A.Y."/>
            <person name="Slobodkin A.I."/>
        </authorList>
    </citation>
    <scope>NUCLEOTIDE SEQUENCE [LARGE SCALE GENOMIC DNA]</scope>
    <source>
        <strain evidence="10 11">F-1</strain>
    </source>
</reference>
<dbReference type="PROSITE" id="PS51689">
    <property type="entry name" value="SAM_RNA_A_N6_MT"/>
    <property type="match status" value="1"/>
</dbReference>
<evidence type="ECO:0000313" key="11">
    <source>
        <dbReference type="Proteomes" id="UP000461162"/>
    </source>
</evidence>
<comment type="function">
    <text evidence="7">Specifically dimethylates two adjacent adenosines (A1518 and A1519) in the loop of a conserved hairpin near the 3'-end of 16S rRNA in the 30S particle. May play a critical role in biogenesis of 30S subunits.</text>
</comment>
<dbReference type="InterPro" id="IPR020598">
    <property type="entry name" value="rRNA_Ade_methylase_Trfase_N"/>
</dbReference>
<comment type="caution">
    <text evidence="10">The sequence shown here is derived from an EMBL/GenBank/DDBJ whole genome shotgun (WGS) entry which is preliminary data.</text>
</comment>
<dbReference type="InterPro" id="IPR029063">
    <property type="entry name" value="SAM-dependent_MTases_sf"/>
</dbReference>
<feature type="binding site" evidence="7 8">
    <location>
        <position position="17"/>
    </location>
    <ligand>
        <name>S-adenosyl-L-methionine</name>
        <dbReference type="ChEBI" id="CHEBI:59789"/>
    </ligand>
</feature>
<evidence type="ECO:0000256" key="6">
    <source>
        <dbReference type="ARBA" id="ARBA00022884"/>
    </source>
</evidence>
<feature type="binding site" evidence="7 8">
    <location>
        <position position="88"/>
    </location>
    <ligand>
        <name>S-adenosyl-L-methionine</name>
        <dbReference type="ChEBI" id="CHEBI:59789"/>
    </ligand>
</feature>
<dbReference type="GO" id="GO:0005829">
    <property type="term" value="C:cytosol"/>
    <property type="evidence" value="ECO:0007669"/>
    <property type="project" value="TreeGrafter"/>
</dbReference>
<evidence type="ECO:0000256" key="5">
    <source>
        <dbReference type="ARBA" id="ARBA00022691"/>
    </source>
</evidence>
<evidence type="ECO:0000256" key="4">
    <source>
        <dbReference type="ARBA" id="ARBA00022679"/>
    </source>
</evidence>
<dbReference type="PROSITE" id="PS01131">
    <property type="entry name" value="RRNA_A_DIMETH"/>
    <property type="match status" value="1"/>
</dbReference>
<keyword evidence="11" id="KW-1185">Reference proteome</keyword>
<comment type="catalytic activity">
    <reaction evidence="7">
        <text>adenosine(1518)/adenosine(1519) in 16S rRNA + 4 S-adenosyl-L-methionine = N(6)-dimethyladenosine(1518)/N(6)-dimethyladenosine(1519) in 16S rRNA + 4 S-adenosyl-L-homocysteine + 4 H(+)</text>
        <dbReference type="Rhea" id="RHEA:19609"/>
        <dbReference type="Rhea" id="RHEA-COMP:10232"/>
        <dbReference type="Rhea" id="RHEA-COMP:10233"/>
        <dbReference type="ChEBI" id="CHEBI:15378"/>
        <dbReference type="ChEBI" id="CHEBI:57856"/>
        <dbReference type="ChEBI" id="CHEBI:59789"/>
        <dbReference type="ChEBI" id="CHEBI:74411"/>
        <dbReference type="ChEBI" id="CHEBI:74493"/>
        <dbReference type="EC" id="2.1.1.182"/>
    </reaction>
</comment>
<dbReference type="GO" id="GO:0052908">
    <property type="term" value="F:16S rRNA (adenine(1518)-N(6)/adenine(1519)-N(6))-dimethyltransferase activity"/>
    <property type="evidence" value="ECO:0007669"/>
    <property type="project" value="UniProtKB-EC"/>
</dbReference>
<protein>
    <recommendedName>
        <fullName evidence="7">Ribosomal RNA small subunit methyltransferase A</fullName>
        <ecNumber evidence="7">2.1.1.182</ecNumber>
    </recommendedName>
    <alternativeName>
        <fullName evidence="7">16S rRNA (adenine(1518)-N(6)/adenine(1519)-N(6))-dimethyltransferase</fullName>
    </alternativeName>
    <alternativeName>
        <fullName evidence="7">16S rRNA dimethyladenosine transferase</fullName>
    </alternativeName>
    <alternativeName>
        <fullName evidence="7">16S rRNA dimethylase</fullName>
    </alternativeName>
    <alternativeName>
        <fullName evidence="7">S-adenosylmethionine-6-N', N'-adenosyl(rRNA) dimethyltransferase</fullName>
    </alternativeName>
</protein>
<sequence length="264" mass="29433">MSEDTYRHRAKKSLGQNFLMDGNVCRRIVEAIAPGPGDTIIEIGPGQGALTGLLADSGAARLMTIELDNALADRLAALHPRIEMIRADALDFPWESLDAGGPCKIVGNLPYNVASKLIWDIVSRTRTMQRGVFMVQHEVALRLTAEPGGKAYGGLTAWVRNFADTRYLFKVPPTVFRPRPKVDSAVVSFTPMPTESRPADPEALARLIKMLFQMRRKQLSTILKPLWNQEIDAWFKERTLSPAARPETLTPGQFRELSILVRQK</sequence>
<dbReference type="Pfam" id="PF00398">
    <property type="entry name" value="RrnaAD"/>
    <property type="match status" value="1"/>
</dbReference>
<dbReference type="SUPFAM" id="SSF53335">
    <property type="entry name" value="S-adenosyl-L-methionine-dependent methyltransferases"/>
    <property type="match status" value="1"/>
</dbReference>
<dbReference type="PANTHER" id="PTHR11727:SF7">
    <property type="entry name" value="DIMETHYLADENOSINE TRANSFERASE-RELATED"/>
    <property type="match status" value="1"/>
</dbReference>
<comment type="subcellular location">
    <subcellularLocation>
        <location evidence="7">Cytoplasm</location>
    </subcellularLocation>
</comment>
<feature type="domain" description="Ribosomal RNA adenine methylase transferase N-terminal" evidence="9">
    <location>
        <begin position="24"/>
        <end position="193"/>
    </location>
</feature>
<comment type="similarity">
    <text evidence="7">Belongs to the class I-like SAM-binding methyltransferase superfamily. rRNA adenine N(6)-methyltransferase family. RsmA subfamily.</text>
</comment>
<dbReference type="InterPro" id="IPR020596">
    <property type="entry name" value="rRNA_Ade_Mease_Trfase_CS"/>
</dbReference>
<dbReference type="EMBL" id="WODC01000007">
    <property type="protein sequence ID" value="MUM78211.1"/>
    <property type="molecule type" value="Genomic_DNA"/>
</dbReference>
<dbReference type="SMART" id="SM00650">
    <property type="entry name" value="rADc"/>
    <property type="match status" value="1"/>
</dbReference>
<evidence type="ECO:0000256" key="3">
    <source>
        <dbReference type="ARBA" id="ARBA00022603"/>
    </source>
</evidence>
<keyword evidence="4 7" id="KW-0808">Transferase</keyword>
<dbReference type="Gene3D" id="3.40.50.150">
    <property type="entry name" value="Vaccinia Virus protein VP39"/>
    <property type="match status" value="1"/>
</dbReference>
<dbReference type="InterPro" id="IPR011530">
    <property type="entry name" value="rRNA_adenine_dimethylase"/>
</dbReference>
<name>A0A7K1KQS6_9BACT</name>
<dbReference type="Proteomes" id="UP000461162">
    <property type="component" value="Unassembled WGS sequence"/>
</dbReference>
<dbReference type="GO" id="GO:0003723">
    <property type="term" value="F:RNA binding"/>
    <property type="evidence" value="ECO:0007669"/>
    <property type="project" value="UniProtKB-UniRule"/>
</dbReference>
<keyword evidence="6 7" id="KW-0694">RNA-binding</keyword>
<evidence type="ECO:0000256" key="7">
    <source>
        <dbReference type="HAMAP-Rule" id="MF_00607"/>
    </source>
</evidence>
<evidence type="ECO:0000256" key="1">
    <source>
        <dbReference type="ARBA" id="ARBA00022490"/>
    </source>
</evidence>